<evidence type="ECO:0000256" key="1">
    <source>
        <dbReference type="ARBA" id="ARBA00004651"/>
    </source>
</evidence>
<dbReference type="RefSeq" id="WP_103874610.1">
    <property type="nucleotide sequence ID" value="NZ_FNUY01000010.1"/>
</dbReference>
<organism evidence="7 8">
    <name type="scientific">Bosea lathyri</name>
    <dbReference type="NCBI Taxonomy" id="1036778"/>
    <lineage>
        <taxon>Bacteria</taxon>
        <taxon>Pseudomonadati</taxon>
        <taxon>Pseudomonadota</taxon>
        <taxon>Alphaproteobacteria</taxon>
        <taxon>Hyphomicrobiales</taxon>
        <taxon>Boseaceae</taxon>
        <taxon>Bosea</taxon>
    </lineage>
</organism>
<feature type="transmembrane region" description="Helical" evidence="6">
    <location>
        <begin position="150"/>
        <end position="173"/>
    </location>
</feature>
<keyword evidence="4 6" id="KW-1133">Transmembrane helix</keyword>
<dbReference type="EMBL" id="FNUY01000010">
    <property type="protein sequence ID" value="SEG72663.1"/>
    <property type="molecule type" value="Genomic_DNA"/>
</dbReference>
<evidence type="ECO:0000256" key="4">
    <source>
        <dbReference type="ARBA" id="ARBA00022989"/>
    </source>
</evidence>
<keyword evidence="8" id="KW-1185">Reference proteome</keyword>
<dbReference type="InterPro" id="IPR001123">
    <property type="entry name" value="LeuE-type"/>
</dbReference>
<feature type="transmembrane region" description="Helical" evidence="6">
    <location>
        <begin position="68"/>
        <end position="89"/>
    </location>
</feature>
<keyword evidence="2" id="KW-1003">Cell membrane</keyword>
<sequence length="208" mass="21335">MTSALLPAFAKGFGLSLGLIAAIGAQNMFVLRHGLRREHVWPIVLFCAAADASLIVAGVNGLGSALSVVPGLAMALSLGGAAFLAWYGVSALRRAATSSALVVDRTAGITLGAALAGTAAFTFLNPHVYIDTVLLMGAVGTSLPSDERPPFMIGAASASFIWFASLGFGARFLAPLFARPAAWRILDLAIGVMMLALSTSLLRDAFAG</sequence>
<dbReference type="AlphaFoldDB" id="A0A1H6CIT7"/>
<dbReference type="Proteomes" id="UP000236743">
    <property type="component" value="Unassembled WGS sequence"/>
</dbReference>
<reference evidence="7 8" key="1">
    <citation type="submission" date="2016-10" db="EMBL/GenBank/DDBJ databases">
        <authorList>
            <person name="de Groot N.N."/>
        </authorList>
    </citation>
    <scope>NUCLEOTIDE SEQUENCE [LARGE SCALE GENOMIC DNA]</scope>
    <source>
        <strain evidence="7 8">DSM 26656</strain>
    </source>
</reference>
<dbReference type="Pfam" id="PF01810">
    <property type="entry name" value="LysE"/>
    <property type="match status" value="1"/>
</dbReference>
<dbReference type="PANTHER" id="PTHR30086">
    <property type="entry name" value="ARGININE EXPORTER PROTEIN ARGO"/>
    <property type="match status" value="1"/>
</dbReference>
<dbReference type="GO" id="GO:0005886">
    <property type="term" value="C:plasma membrane"/>
    <property type="evidence" value="ECO:0007669"/>
    <property type="project" value="UniProtKB-SubCell"/>
</dbReference>
<dbReference type="GO" id="GO:0015171">
    <property type="term" value="F:amino acid transmembrane transporter activity"/>
    <property type="evidence" value="ECO:0007669"/>
    <property type="project" value="TreeGrafter"/>
</dbReference>
<evidence type="ECO:0000256" key="3">
    <source>
        <dbReference type="ARBA" id="ARBA00022692"/>
    </source>
</evidence>
<comment type="subcellular location">
    <subcellularLocation>
        <location evidence="1">Cell membrane</location>
        <topology evidence="1">Multi-pass membrane protein</topology>
    </subcellularLocation>
</comment>
<evidence type="ECO:0000313" key="8">
    <source>
        <dbReference type="Proteomes" id="UP000236743"/>
    </source>
</evidence>
<dbReference type="OrthoDB" id="5638726at2"/>
<name>A0A1H6CIT7_9HYPH</name>
<accession>A0A1H6CIT7</accession>
<evidence type="ECO:0000313" key="7">
    <source>
        <dbReference type="EMBL" id="SEG72663.1"/>
    </source>
</evidence>
<keyword evidence="5 6" id="KW-0472">Membrane</keyword>
<keyword evidence="3 6" id="KW-0812">Transmembrane</keyword>
<gene>
    <name evidence="7" type="ORF">SAMN04488115_110159</name>
</gene>
<proteinExistence type="predicted"/>
<feature type="transmembrane region" description="Helical" evidence="6">
    <location>
        <begin position="12"/>
        <end position="31"/>
    </location>
</feature>
<feature type="transmembrane region" description="Helical" evidence="6">
    <location>
        <begin position="43"/>
        <end position="62"/>
    </location>
</feature>
<evidence type="ECO:0000256" key="6">
    <source>
        <dbReference type="SAM" id="Phobius"/>
    </source>
</evidence>
<feature type="transmembrane region" description="Helical" evidence="6">
    <location>
        <begin position="185"/>
        <end position="202"/>
    </location>
</feature>
<feature type="transmembrane region" description="Helical" evidence="6">
    <location>
        <begin position="109"/>
        <end position="130"/>
    </location>
</feature>
<dbReference type="PANTHER" id="PTHR30086:SF20">
    <property type="entry name" value="ARGININE EXPORTER PROTEIN ARGO-RELATED"/>
    <property type="match status" value="1"/>
</dbReference>
<evidence type="ECO:0000256" key="5">
    <source>
        <dbReference type="ARBA" id="ARBA00023136"/>
    </source>
</evidence>
<evidence type="ECO:0000256" key="2">
    <source>
        <dbReference type="ARBA" id="ARBA00022475"/>
    </source>
</evidence>
<protein>
    <submittedName>
        <fullName evidence="7">L-lysine exporter family protein LysE/ArgO</fullName>
    </submittedName>
</protein>